<sequence length="305" mass="34609">MAILYDIPRIGAASPNKWGQRGPTCWYYVSKMLLRFHNKIQPASEDYENFKAMHELRSLLTQMGETESHANRHDKNIVMDRMNNRRMESLRQINSRSQAIIQLKRKLRTANAAATVTLNQHLDTLERLLDGNRVEFDRRQAALEALRSYEGNSLSRAKIFESFFPDGTFQIVKADIWLKDGFTPERLEQCLATWGPCYAGGEFSIHTVDRTGADPARGDRIVNVTQFRAGSAHAIVIAGIDGDTVFYKDPNYSNELATCSFQHLVEHIGTDDNRLFIAVNCTPDPNTGRCAHMEAGALVRSTDWW</sequence>
<dbReference type="Proteomes" id="UP000637267">
    <property type="component" value="Unassembled WGS sequence"/>
</dbReference>
<dbReference type="RefSeq" id="WP_188706884.1">
    <property type="nucleotide sequence ID" value="NZ_BMLX01000008.1"/>
</dbReference>
<evidence type="ECO:0000313" key="2">
    <source>
        <dbReference type="Proteomes" id="UP000637267"/>
    </source>
</evidence>
<keyword evidence="2" id="KW-1185">Reference proteome</keyword>
<gene>
    <name evidence="1" type="ORF">GCM10010970_39680</name>
</gene>
<reference evidence="2" key="1">
    <citation type="journal article" date="2019" name="Int. J. Syst. Evol. Microbiol.">
        <title>The Global Catalogue of Microorganisms (GCM) 10K type strain sequencing project: providing services to taxonomists for standard genome sequencing and annotation.</title>
        <authorList>
            <consortium name="The Broad Institute Genomics Platform"/>
            <consortium name="The Broad Institute Genome Sequencing Center for Infectious Disease"/>
            <person name="Wu L."/>
            <person name="Ma J."/>
        </authorList>
    </citation>
    <scope>NUCLEOTIDE SEQUENCE [LARGE SCALE GENOMIC DNA]</scope>
    <source>
        <strain evidence="2">CGMCC 1.8859</strain>
    </source>
</reference>
<organism evidence="1 2">
    <name type="scientific">Silvimonas iriomotensis</name>
    <dbReference type="NCBI Taxonomy" id="449662"/>
    <lineage>
        <taxon>Bacteria</taxon>
        <taxon>Pseudomonadati</taxon>
        <taxon>Pseudomonadota</taxon>
        <taxon>Betaproteobacteria</taxon>
        <taxon>Neisseriales</taxon>
        <taxon>Chitinibacteraceae</taxon>
        <taxon>Silvimonas</taxon>
    </lineage>
</organism>
<name>A0ABQ2PEI4_9NEIS</name>
<dbReference type="Pfam" id="PF12385">
    <property type="entry name" value="Peptidase_C70"/>
    <property type="match status" value="1"/>
</dbReference>
<proteinExistence type="predicted"/>
<evidence type="ECO:0008006" key="3">
    <source>
        <dbReference type="Google" id="ProtNLM"/>
    </source>
</evidence>
<accession>A0ABQ2PEI4</accession>
<comment type="caution">
    <text evidence="1">The sequence shown here is derived from an EMBL/GenBank/DDBJ whole genome shotgun (WGS) entry which is preliminary data.</text>
</comment>
<protein>
    <recommendedName>
        <fullName evidence="3">Peptidase C39-like domain-containing protein</fullName>
    </recommendedName>
</protein>
<evidence type="ECO:0000313" key="1">
    <source>
        <dbReference type="EMBL" id="GGP23968.1"/>
    </source>
</evidence>
<dbReference type="EMBL" id="BMLX01000008">
    <property type="protein sequence ID" value="GGP23968.1"/>
    <property type="molecule type" value="Genomic_DNA"/>
</dbReference>
<dbReference type="InterPro" id="IPR022118">
    <property type="entry name" value="Peptidase_C70_AvrRpt2"/>
</dbReference>